<sequence>MEKDLIGKQVKIIWDDKDRPSQKEGIVQATSNNFITIKTERKIELIPVRRILRIELQGGNGK</sequence>
<gene>
    <name evidence="1" type="ORF">LCGC14_1211630</name>
</gene>
<name>A0A0F9PIF5_9ZZZZ</name>
<dbReference type="AlphaFoldDB" id="A0A0F9PIF5"/>
<dbReference type="EMBL" id="LAZR01006308">
    <property type="protein sequence ID" value="KKM93117.1"/>
    <property type="molecule type" value="Genomic_DNA"/>
</dbReference>
<organism evidence="1">
    <name type="scientific">marine sediment metagenome</name>
    <dbReference type="NCBI Taxonomy" id="412755"/>
    <lineage>
        <taxon>unclassified sequences</taxon>
        <taxon>metagenomes</taxon>
        <taxon>ecological metagenomes</taxon>
    </lineage>
</organism>
<proteinExistence type="predicted"/>
<reference evidence="1" key="1">
    <citation type="journal article" date="2015" name="Nature">
        <title>Complex archaea that bridge the gap between prokaryotes and eukaryotes.</title>
        <authorList>
            <person name="Spang A."/>
            <person name="Saw J.H."/>
            <person name="Jorgensen S.L."/>
            <person name="Zaremba-Niedzwiedzka K."/>
            <person name="Martijn J."/>
            <person name="Lind A.E."/>
            <person name="van Eijk R."/>
            <person name="Schleper C."/>
            <person name="Guy L."/>
            <person name="Ettema T.J."/>
        </authorList>
    </citation>
    <scope>NUCLEOTIDE SEQUENCE</scope>
</reference>
<protein>
    <submittedName>
        <fullName evidence="1">Uncharacterized protein</fullName>
    </submittedName>
</protein>
<comment type="caution">
    <text evidence="1">The sequence shown here is derived from an EMBL/GenBank/DDBJ whole genome shotgun (WGS) entry which is preliminary data.</text>
</comment>
<evidence type="ECO:0000313" key="1">
    <source>
        <dbReference type="EMBL" id="KKM93117.1"/>
    </source>
</evidence>
<accession>A0A0F9PIF5</accession>